<keyword evidence="2" id="KW-1185">Reference proteome</keyword>
<evidence type="ECO:0000313" key="1">
    <source>
        <dbReference type="EMBL" id="MFE1754988.1"/>
    </source>
</evidence>
<sequence length="66" mass="7139">MSSRAADKGVPTATLTTTVCGHGKRRGERGVVSNIVRGSIGSLIEWYDWYACTAFSVYYAAALPLR</sequence>
<comment type="caution">
    <text evidence="1">The sequence shown here is derived from an EMBL/GenBank/DDBJ whole genome shotgun (WGS) entry which is preliminary data.</text>
</comment>
<dbReference type="RefSeq" id="WP_381830234.1">
    <property type="nucleotide sequence ID" value="NZ_JBHYTS010000073.1"/>
</dbReference>
<evidence type="ECO:0008006" key="3">
    <source>
        <dbReference type="Google" id="ProtNLM"/>
    </source>
</evidence>
<organism evidence="1 2">
    <name type="scientific">Streptomyces anandii</name>
    <dbReference type="NCBI Taxonomy" id="285454"/>
    <lineage>
        <taxon>Bacteria</taxon>
        <taxon>Bacillati</taxon>
        <taxon>Actinomycetota</taxon>
        <taxon>Actinomycetes</taxon>
        <taxon>Kitasatosporales</taxon>
        <taxon>Streptomycetaceae</taxon>
        <taxon>Streptomyces</taxon>
    </lineage>
</organism>
<evidence type="ECO:0000313" key="2">
    <source>
        <dbReference type="Proteomes" id="UP001599756"/>
    </source>
</evidence>
<dbReference type="EMBL" id="JBHYTS010000073">
    <property type="protein sequence ID" value="MFE1754988.1"/>
    <property type="molecule type" value="Genomic_DNA"/>
</dbReference>
<gene>
    <name evidence="1" type="ORF">ACFW88_31360</name>
</gene>
<proteinExistence type="predicted"/>
<dbReference type="Proteomes" id="UP001599756">
    <property type="component" value="Unassembled WGS sequence"/>
</dbReference>
<name>A0ABW6HET3_9ACTN</name>
<accession>A0ABW6HET3</accession>
<reference evidence="1 2" key="1">
    <citation type="submission" date="2024-09" db="EMBL/GenBank/DDBJ databases">
        <title>The Natural Products Discovery Center: Release of the First 8490 Sequenced Strains for Exploring Actinobacteria Biosynthetic Diversity.</title>
        <authorList>
            <person name="Kalkreuter E."/>
            <person name="Kautsar S.A."/>
            <person name="Yang D."/>
            <person name="Bader C.D."/>
            <person name="Teijaro C.N."/>
            <person name="Fluegel L."/>
            <person name="Davis C.M."/>
            <person name="Simpson J.R."/>
            <person name="Lauterbach L."/>
            <person name="Steele A.D."/>
            <person name="Gui C."/>
            <person name="Meng S."/>
            <person name="Li G."/>
            <person name="Viehrig K."/>
            <person name="Ye F."/>
            <person name="Su P."/>
            <person name="Kiefer A.F."/>
            <person name="Nichols A."/>
            <person name="Cepeda A.J."/>
            <person name="Yan W."/>
            <person name="Fan B."/>
            <person name="Jiang Y."/>
            <person name="Adhikari A."/>
            <person name="Zheng C.-J."/>
            <person name="Schuster L."/>
            <person name="Cowan T.M."/>
            <person name="Smanski M.J."/>
            <person name="Chevrette M.G."/>
            <person name="De Carvalho L.P.S."/>
            <person name="Shen B."/>
        </authorList>
    </citation>
    <scope>NUCLEOTIDE SEQUENCE [LARGE SCALE GENOMIC DNA]</scope>
    <source>
        <strain evidence="1 2">NPDC059500</strain>
    </source>
</reference>
<protein>
    <recommendedName>
        <fullName evidence="3">MFS transporter</fullName>
    </recommendedName>
</protein>